<dbReference type="PANTHER" id="PTHR47977">
    <property type="entry name" value="RAS-RELATED PROTEIN RAB"/>
    <property type="match status" value="1"/>
</dbReference>
<evidence type="ECO:0008006" key="10">
    <source>
        <dbReference type="Google" id="ProtNLM"/>
    </source>
</evidence>
<comment type="subcellular location">
    <subcellularLocation>
        <location evidence="1">Cytoplasm</location>
    </subcellularLocation>
</comment>
<evidence type="ECO:0000256" key="2">
    <source>
        <dbReference type="ARBA" id="ARBA00022490"/>
    </source>
</evidence>
<organism evidence="8 9">
    <name type="scientific">Chinchilla lanigera</name>
    <name type="common">Long-tailed chinchilla</name>
    <name type="synonym">Chinchilla villidera</name>
    <dbReference type="NCBI Taxonomy" id="34839"/>
    <lineage>
        <taxon>Eukaryota</taxon>
        <taxon>Metazoa</taxon>
        <taxon>Chordata</taxon>
        <taxon>Craniata</taxon>
        <taxon>Vertebrata</taxon>
        <taxon>Euteleostomi</taxon>
        <taxon>Mammalia</taxon>
        <taxon>Eutheria</taxon>
        <taxon>Euarchontoglires</taxon>
        <taxon>Glires</taxon>
        <taxon>Rodentia</taxon>
        <taxon>Hystricomorpha</taxon>
        <taxon>Chinchillidae</taxon>
        <taxon>Chinchilla</taxon>
    </lineage>
</organism>
<name>A0A8C2UY83_CHILA</name>
<dbReference type="FunFam" id="3.40.50.300:FF:001348">
    <property type="entry name" value="Ras and EF-hand domain-containing protein"/>
    <property type="match status" value="1"/>
</dbReference>
<keyword evidence="9" id="KW-1185">Reference proteome</keyword>
<dbReference type="SMART" id="SM00173">
    <property type="entry name" value="RAS"/>
    <property type="match status" value="1"/>
</dbReference>
<keyword evidence="2" id="KW-0963">Cytoplasm</keyword>
<dbReference type="SMART" id="SM00176">
    <property type="entry name" value="RAN"/>
    <property type="match status" value="1"/>
</dbReference>
<dbReference type="GO" id="GO:0003924">
    <property type="term" value="F:GTPase activity"/>
    <property type="evidence" value="ECO:0007669"/>
    <property type="project" value="InterPro"/>
</dbReference>
<accession>A0A8C2UY83</accession>
<dbReference type="GeneTree" id="ENSGT00940000159488"/>
<dbReference type="PROSITE" id="PS51421">
    <property type="entry name" value="RAS"/>
    <property type="match status" value="1"/>
</dbReference>
<dbReference type="Ensembl" id="ENSCLAT00000006665.1">
    <property type="protein sequence ID" value="ENSCLAP00000006557.1"/>
    <property type="gene ID" value="ENSCLAG00000004622.1"/>
</dbReference>
<dbReference type="CDD" id="cd00154">
    <property type="entry name" value="Rab"/>
    <property type="match status" value="1"/>
</dbReference>
<dbReference type="InterPro" id="IPR005225">
    <property type="entry name" value="Small_GTP-bd"/>
</dbReference>
<dbReference type="Gene3D" id="3.40.50.300">
    <property type="entry name" value="P-loop containing nucleotide triphosphate hydrolases"/>
    <property type="match status" value="1"/>
</dbReference>
<feature type="region of interest" description="Disordered" evidence="7">
    <location>
        <begin position="199"/>
        <end position="223"/>
    </location>
</feature>
<dbReference type="GO" id="GO:0005525">
    <property type="term" value="F:GTP binding"/>
    <property type="evidence" value="ECO:0007669"/>
    <property type="project" value="UniProtKB-KW"/>
</dbReference>
<proteinExistence type="predicted"/>
<protein>
    <recommendedName>
        <fullName evidence="10">Ras and EF-hand domain-containing protein</fullName>
    </recommendedName>
</protein>
<dbReference type="OMA" id="EHYHSES"/>
<keyword evidence="4 6" id="KW-0175">Coiled coil</keyword>
<evidence type="ECO:0000313" key="8">
    <source>
        <dbReference type="Ensembl" id="ENSCLAP00000006557.1"/>
    </source>
</evidence>
<dbReference type="AlphaFoldDB" id="A0A8C2UY83"/>
<evidence type="ECO:0000256" key="1">
    <source>
        <dbReference type="ARBA" id="ARBA00004496"/>
    </source>
</evidence>
<dbReference type="GO" id="GO:0005737">
    <property type="term" value="C:cytoplasm"/>
    <property type="evidence" value="ECO:0007669"/>
    <property type="project" value="UniProtKB-SubCell"/>
</dbReference>
<evidence type="ECO:0000313" key="9">
    <source>
        <dbReference type="Proteomes" id="UP000694398"/>
    </source>
</evidence>
<dbReference type="NCBIfam" id="TIGR00231">
    <property type="entry name" value="small_GTP"/>
    <property type="match status" value="1"/>
</dbReference>
<keyword evidence="5" id="KW-0342">GTP-binding</keyword>
<dbReference type="InterPro" id="IPR001806">
    <property type="entry name" value="Small_GTPase"/>
</dbReference>
<dbReference type="SUPFAM" id="SSF52540">
    <property type="entry name" value="P-loop containing nucleoside triphosphate hydrolases"/>
    <property type="match status" value="1"/>
</dbReference>
<dbReference type="PROSITE" id="PS51420">
    <property type="entry name" value="RHO"/>
    <property type="match status" value="1"/>
</dbReference>
<dbReference type="PRINTS" id="PR00449">
    <property type="entry name" value="RASTRNSFRMNG"/>
</dbReference>
<feature type="coiled-coil region" evidence="6">
    <location>
        <begin position="77"/>
        <end position="118"/>
    </location>
</feature>
<evidence type="ECO:0000256" key="3">
    <source>
        <dbReference type="ARBA" id="ARBA00022741"/>
    </source>
</evidence>
<sequence>EFVAMDPVKRLTSKLVLMPGRLLEQMPYCEEKHKAEKALSHVRFKYETEVGDLQVTIKKLKMKLCEELKPINQKEDVTALKEQIYDLSVENQKLKNELLEAQTNIAFLRSKLSALKCDYADHSLNPKRYETLVIFFLPRSSCCSYVNKGHESLALHDPIKRMIFTPFDVHSLPQSCFRSHLYSVRESIKYDSQMEFKHQREFQSSHGGQESSGGDASDTDVSPEATSLRAPIVDWQPPRCVSGGSTVTSSRKLIPALSSQVGSSGNTSAPESQKVYKIVLAGDAAVGKTSFLMRLCKNEFRGDISATVGVDCKMKTLIVDGEETVLQLWDTAGLERFGIISKSYFRKASGVLLLYDVTCERSFLNVREWLTMIEDASTQVVPIMLVGNKSDLRATAASEGQKCMPSHFGENLARTYGALFCETSAKDGSNVVETVLHLAREVKKRTEEEADSKAITILAGISSKESAQRKNCCNA</sequence>
<evidence type="ECO:0000256" key="6">
    <source>
        <dbReference type="SAM" id="Coils"/>
    </source>
</evidence>
<reference evidence="8" key="2">
    <citation type="submission" date="2025-09" db="UniProtKB">
        <authorList>
            <consortium name="Ensembl"/>
        </authorList>
    </citation>
    <scope>IDENTIFICATION</scope>
</reference>
<evidence type="ECO:0000256" key="5">
    <source>
        <dbReference type="ARBA" id="ARBA00023134"/>
    </source>
</evidence>
<reference evidence="8" key="1">
    <citation type="submission" date="2025-08" db="UniProtKB">
        <authorList>
            <consortium name="Ensembl"/>
        </authorList>
    </citation>
    <scope>IDENTIFICATION</scope>
</reference>
<dbReference type="SMART" id="SM00175">
    <property type="entry name" value="RAB"/>
    <property type="match status" value="1"/>
</dbReference>
<evidence type="ECO:0000256" key="7">
    <source>
        <dbReference type="SAM" id="MobiDB-lite"/>
    </source>
</evidence>
<evidence type="ECO:0000256" key="4">
    <source>
        <dbReference type="ARBA" id="ARBA00023054"/>
    </source>
</evidence>
<dbReference type="InterPro" id="IPR027417">
    <property type="entry name" value="P-loop_NTPase"/>
</dbReference>
<dbReference type="Gene3D" id="1.10.287.1490">
    <property type="match status" value="1"/>
</dbReference>
<dbReference type="Pfam" id="PF00071">
    <property type="entry name" value="Ras"/>
    <property type="match status" value="1"/>
</dbReference>
<gene>
    <name evidence="8" type="primary">Rasef</name>
</gene>
<keyword evidence="3" id="KW-0547">Nucleotide-binding</keyword>
<dbReference type="PROSITE" id="PS51419">
    <property type="entry name" value="RAB"/>
    <property type="match status" value="1"/>
</dbReference>
<feature type="compositionally biased region" description="Low complexity" evidence="7">
    <location>
        <begin position="204"/>
        <end position="214"/>
    </location>
</feature>
<dbReference type="Proteomes" id="UP000694398">
    <property type="component" value="Unassembled WGS sequence"/>
</dbReference>
<dbReference type="SMART" id="SM00174">
    <property type="entry name" value="RHO"/>
    <property type="match status" value="1"/>
</dbReference>
<dbReference type="InterPro" id="IPR050227">
    <property type="entry name" value="Rab"/>
</dbReference>